<dbReference type="Proteomes" id="UP000077051">
    <property type="component" value="Unassembled WGS sequence"/>
</dbReference>
<comment type="caution">
    <text evidence="1">The sequence shown here is derived from an EMBL/GenBank/DDBJ whole genome shotgun (WGS) entry which is preliminary data.</text>
</comment>
<dbReference type="EMBL" id="AMYB01000013">
    <property type="protein sequence ID" value="OAC97755.1"/>
    <property type="molecule type" value="Genomic_DNA"/>
</dbReference>
<proteinExistence type="predicted"/>
<reference evidence="1 2" key="1">
    <citation type="submission" date="2015-06" db="EMBL/GenBank/DDBJ databases">
        <title>Expansion of signal transduction pathways in fungi by whole-genome duplication.</title>
        <authorList>
            <consortium name="DOE Joint Genome Institute"/>
            <person name="Corrochano L.M."/>
            <person name="Kuo A."/>
            <person name="Marcet-Houben M."/>
            <person name="Polaino S."/>
            <person name="Salamov A."/>
            <person name="Villalobos J.M."/>
            <person name="Alvarez M.I."/>
            <person name="Avalos J."/>
            <person name="Benito E.P."/>
            <person name="Benoit I."/>
            <person name="Burger G."/>
            <person name="Camino L.P."/>
            <person name="Canovas D."/>
            <person name="Cerda-Olmedo E."/>
            <person name="Cheng J.-F."/>
            <person name="Dominguez A."/>
            <person name="Elias M."/>
            <person name="Eslava A.P."/>
            <person name="Glaser F."/>
            <person name="Grimwood J."/>
            <person name="Gutierrez G."/>
            <person name="Heitman J."/>
            <person name="Henrissat B."/>
            <person name="Iturriaga E.A."/>
            <person name="Lang B.F."/>
            <person name="Lavin J.L."/>
            <person name="Lee S."/>
            <person name="Li W."/>
            <person name="Lindquist E."/>
            <person name="Lopez-Garcia S."/>
            <person name="Luque E.M."/>
            <person name="Marcos A.T."/>
            <person name="Martin J."/>
            <person name="Mccluskey K."/>
            <person name="Medina H.R."/>
            <person name="Miralles-Duran A."/>
            <person name="Miyazaki A."/>
            <person name="Munoz-Torres E."/>
            <person name="Oguiza J.A."/>
            <person name="Ohm R."/>
            <person name="Olmedo M."/>
            <person name="Orejas M."/>
            <person name="Ortiz-Castellanos L."/>
            <person name="Pisabarro A.G."/>
            <person name="Rodriguez-Romero J."/>
            <person name="Ruiz-Herrera J."/>
            <person name="Ruiz-Vazquez R."/>
            <person name="Sanz C."/>
            <person name="Schackwitz W."/>
            <person name="Schmutz J."/>
            <person name="Shahriari M."/>
            <person name="Shelest E."/>
            <person name="Silva-Franco F."/>
            <person name="Soanes D."/>
            <person name="Syed K."/>
            <person name="Tagua V.G."/>
            <person name="Talbot N.J."/>
            <person name="Thon M."/>
            <person name="De Vries R.P."/>
            <person name="Wiebenga A."/>
            <person name="Yadav J.S."/>
            <person name="Braun E.L."/>
            <person name="Baker S."/>
            <person name="Garre V."/>
            <person name="Horwitz B."/>
            <person name="Torres-Martinez S."/>
            <person name="Idnurm A."/>
            <person name="Herrera-Estrella A."/>
            <person name="Gabaldon T."/>
            <person name="Grigoriev I.V."/>
        </authorList>
    </citation>
    <scope>NUCLEOTIDE SEQUENCE [LARGE SCALE GENOMIC DNA]</scope>
    <source>
        <strain evidence="1 2">CBS 277.49</strain>
    </source>
</reference>
<protein>
    <submittedName>
        <fullName evidence="1">Uncharacterized protein</fullName>
    </submittedName>
</protein>
<dbReference type="VEuPathDB" id="FungiDB:MUCCIDRAFT_116239"/>
<keyword evidence="2" id="KW-1185">Reference proteome</keyword>
<organism evidence="1 2">
    <name type="scientific">Mucor lusitanicus CBS 277.49</name>
    <dbReference type="NCBI Taxonomy" id="747725"/>
    <lineage>
        <taxon>Eukaryota</taxon>
        <taxon>Fungi</taxon>
        <taxon>Fungi incertae sedis</taxon>
        <taxon>Mucoromycota</taxon>
        <taxon>Mucoromycotina</taxon>
        <taxon>Mucoromycetes</taxon>
        <taxon>Mucorales</taxon>
        <taxon>Mucorineae</taxon>
        <taxon>Mucoraceae</taxon>
        <taxon>Mucor</taxon>
    </lineage>
</organism>
<evidence type="ECO:0000313" key="2">
    <source>
        <dbReference type="Proteomes" id="UP000077051"/>
    </source>
</evidence>
<dbReference type="AlphaFoldDB" id="A0A168GJN2"/>
<dbReference type="OrthoDB" id="2287485at2759"/>
<gene>
    <name evidence="1" type="ORF">MUCCIDRAFT_116239</name>
</gene>
<sequence length="146" mass="16441">MLAEAINTNDKATVQIANMLHTIAPRLYISTNELNVEDTFVHTVFSYAVKLIFGIEDLLSHQWANSRLNQQHENDQGKFKPDYIAYVKVRSIRHDVAIAEVKPTNAGSGRPPSDLVKLGQQMKIMLNNLVIRRVDSPTEAVARSTR</sequence>
<evidence type="ECO:0000313" key="1">
    <source>
        <dbReference type="EMBL" id="OAC97755.1"/>
    </source>
</evidence>
<accession>A0A168GJN2</accession>
<name>A0A168GJN2_MUCCL</name>